<gene>
    <name evidence="1" type="ORF">ODALV1_LOCUS24337</name>
</gene>
<reference evidence="1 2" key="1">
    <citation type="submission" date="2024-08" db="EMBL/GenBank/DDBJ databases">
        <authorList>
            <person name="Cucini C."/>
            <person name="Frati F."/>
        </authorList>
    </citation>
    <scope>NUCLEOTIDE SEQUENCE [LARGE SCALE GENOMIC DNA]</scope>
</reference>
<dbReference type="Proteomes" id="UP001642540">
    <property type="component" value="Unassembled WGS sequence"/>
</dbReference>
<proteinExistence type="predicted"/>
<comment type="caution">
    <text evidence="1">The sequence shown here is derived from an EMBL/GenBank/DDBJ whole genome shotgun (WGS) entry which is preliminary data.</text>
</comment>
<organism evidence="1 2">
    <name type="scientific">Orchesella dallaii</name>
    <dbReference type="NCBI Taxonomy" id="48710"/>
    <lineage>
        <taxon>Eukaryota</taxon>
        <taxon>Metazoa</taxon>
        <taxon>Ecdysozoa</taxon>
        <taxon>Arthropoda</taxon>
        <taxon>Hexapoda</taxon>
        <taxon>Collembola</taxon>
        <taxon>Entomobryomorpha</taxon>
        <taxon>Entomobryoidea</taxon>
        <taxon>Orchesellidae</taxon>
        <taxon>Orchesellinae</taxon>
        <taxon>Orchesella</taxon>
    </lineage>
</organism>
<evidence type="ECO:0000313" key="2">
    <source>
        <dbReference type="Proteomes" id="UP001642540"/>
    </source>
</evidence>
<dbReference type="EMBL" id="CAXLJM020000090">
    <property type="protein sequence ID" value="CAL8131816.1"/>
    <property type="molecule type" value="Genomic_DNA"/>
</dbReference>
<keyword evidence="2" id="KW-1185">Reference proteome</keyword>
<name>A0ABP1RNN1_9HEXA</name>
<sequence>MGSTKSFLGPPGPPTAHLWFSSHETPPRAPPGQVYGHLSFQVLEKLLPGESASLVMVNFEKYQKIGILVTKYVKPPFPGFEWTGIVVYFEITTSKPEETLKCLSQVVCWLKDATTAPRLTLWPFVIPGARKALLEQVRHLGNGIVVYFEISTSKPEETLKCLSQVVFGLNYATMGPTRWTLWPFAIPGARKALLEQVRHLGNGKLRKELSFLSKLPPQNQRTPFNASPRWFSGYRTPPRPLQPDFVAVCHSRFSESPFGASPPPGR</sequence>
<evidence type="ECO:0000313" key="1">
    <source>
        <dbReference type="EMBL" id="CAL8131816.1"/>
    </source>
</evidence>
<accession>A0ABP1RNN1</accession>
<protein>
    <submittedName>
        <fullName evidence="1">Uncharacterized protein</fullName>
    </submittedName>
</protein>